<evidence type="ECO:0000313" key="3">
    <source>
        <dbReference type="Proteomes" id="UP000800039"/>
    </source>
</evidence>
<comment type="caution">
    <text evidence="2">The sequence shown here is derived from an EMBL/GenBank/DDBJ whole genome shotgun (WGS) entry which is preliminary data.</text>
</comment>
<feature type="region of interest" description="Disordered" evidence="1">
    <location>
        <begin position="62"/>
        <end position="136"/>
    </location>
</feature>
<proteinExistence type="predicted"/>
<organism evidence="2 3">
    <name type="scientific">Cucurbitaria berberidis CBS 394.84</name>
    <dbReference type="NCBI Taxonomy" id="1168544"/>
    <lineage>
        <taxon>Eukaryota</taxon>
        <taxon>Fungi</taxon>
        <taxon>Dikarya</taxon>
        <taxon>Ascomycota</taxon>
        <taxon>Pezizomycotina</taxon>
        <taxon>Dothideomycetes</taxon>
        <taxon>Pleosporomycetidae</taxon>
        <taxon>Pleosporales</taxon>
        <taxon>Pleosporineae</taxon>
        <taxon>Cucurbitariaceae</taxon>
        <taxon>Cucurbitaria</taxon>
    </lineage>
</organism>
<dbReference type="EMBL" id="ML976617">
    <property type="protein sequence ID" value="KAF1844124.1"/>
    <property type="molecule type" value="Genomic_DNA"/>
</dbReference>
<evidence type="ECO:0000313" key="2">
    <source>
        <dbReference type="EMBL" id="KAF1844124.1"/>
    </source>
</evidence>
<protein>
    <submittedName>
        <fullName evidence="2">Uncharacterized protein</fullName>
    </submittedName>
</protein>
<gene>
    <name evidence="2" type="ORF">K460DRAFT_357754</name>
</gene>
<dbReference type="RefSeq" id="XP_040786687.1">
    <property type="nucleotide sequence ID" value="XM_040932058.1"/>
</dbReference>
<evidence type="ECO:0000256" key="1">
    <source>
        <dbReference type="SAM" id="MobiDB-lite"/>
    </source>
</evidence>
<feature type="compositionally biased region" description="Basic and acidic residues" evidence="1">
    <location>
        <begin position="114"/>
        <end position="136"/>
    </location>
</feature>
<dbReference type="AlphaFoldDB" id="A0A9P4GES8"/>
<sequence length="136" mass="14412">MSYTYVASVMNPTSSNPTAIPAATSGSRSKLLSSNLKNFVSKPAITHPQKALTVQLWNADQKAKMSSSHGNGSGEEHVGPRQTATATTSELDEMNAKHVDTSGTRGVGQGGRNGQERGRQYGTESGDKLERDFTNG</sequence>
<name>A0A9P4GES8_9PLEO</name>
<keyword evidence="3" id="KW-1185">Reference proteome</keyword>
<reference evidence="2" key="1">
    <citation type="submission" date="2020-01" db="EMBL/GenBank/DDBJ databases">
        <authorList>
            <consortium name="DOE Joint Genome Institute"/>
            <person name="Haridas S."/>
            <person name="Albert R."/>
            <person name="Binder M."/>
            <person name="Bloem J."/>
            <person name="Labutti K."/>
            <person name="Salamov A."/>
            <person name="Andreopoulos B."/>
            <person name="Baker S.E."/>
            <person name="Barry K."/>
            <person name="Bills G."/>
            <person name="Bluhm B.H."/>
            <person name="Cannon C."/>
            <person name="Castanera R."/>
            <person name="Culley D.E."/>
            <person name="Daum C."/>
            <person name="Ezra D."/>
            <person name="Gonzalez J.B."/>
            <person name="Henrissat B."/>
            <person name="Kuo A."/>
            <person name="Liang C."/>
            <person name="Lipzen A."/>
            <person name="Lutzoni F."/>
            <person name="Magnuson J."/>
            <person name="Mondo S."/>
            <person name="Nolan M."/>
            <person name="Ohm R."/>
            <person name="Pangilinan J."/>
            <person name="Park H.-J."/>
            <person name="Ramirez L."/>
            <person name="Alfaro M."/>
            <person name="Sun H."/>
            <person name="Tritt A."/>
            <person name="Yoshinaga Y."/>
            <person name="Zwiers L.-H."/>
            <person name="Turgeon B.G."/>
            <person name="Goodwin S.B."/>
            <person name="Spatafora J.W."/>
            <person name="Crous P.W."/>
            <person name="Grigoriev I.V."/>
        </authorList>
    </citation>
    <scope>NUCLEOTIDE SEQUENCE</scope>
    <source>
        <strain evidence="2">CBS 394.84</strain>
    </source>
</reference>
<dbReference type="GeneID" id="63849310"/>
<dbReference type="Proteomes" id="UP000800039">
    <property type="component" value="Unassembled WGS sequence"/>
</dbReference>
<accession>A0A9P4GES8</accession>